<reference evidence="2" key="1">
    <citation type="submission" date="2019-12" db="EMBL/GenBank/DDBJ databases">
        <title>Genome sequencing and annotation of Brassica cretica.</title>
        <authorList>
            <person name="Studholme D.J."/>
            <person name="Sarris P.F."/>
        </authorList>
    </citation>
    <scope>NUCLEOTIDE SEQUENCE</scope>
    <source>
        <strain evidence="2">PFS-001/15</strain>
        <tissue evidence="2">Leaf</tissue>
    </source>
</reference>
<evidence type="ECO:0000256" key="1">
    <source>
        <dbReference type="SAM" id="MobiDB-lite"/>
    </source>
</evidence>
<comment type="caution">
    <text evidence="2">The sequence shown here is derived from an EMBL/GenBank/DDBJ whole genome shotgun (WGS) entry which is preliminary data.</text>
</comment>
<sequence length="94" mass="10749">MARGVGQHVADRAMVGHVLIFERYWYILPRGEIHKGVCYEGFQSIESDTDTRRAAAEPFLSSSGRGDLDGGERRRWSKQSTPESSLLKFLYWDI</sequence>
<protein>
    <submittedName>
        <fullName evidence="2">Uncharacterized protein</fullName>
    </submittedName>
</protein>
<feature type="region of interest" description="Disordered" evidence="1">
    <location>
        <begin position="50"/>
        <end position="81"/>
    </location>
</feature>
<dbReference type="Proteomes" id="UP000712281">
    <property type="component" value="Unassembled WGS sequence"/>
</dbReference>
<dbReference type="AlphaFoldDB" id="A0A8S9KYM8"/>
<evidence type="ECO:0000313" key="3">
    <source>
        <dbReference type="Proteomes" id="UP000712281"/>
    </source>
</evidence>
<accession>A0A8S9KYM8</accession>
<evidence type="ECO:0000313" key="2">
    <source>
        <dbReference type="EMBL" id="KAF2598276.1"/>
    </source>
</evidence>
<dbReference type="EMBL" id="QGKW02000717">
    <property type="protein sequence ID" value="KAF2598276.1"/>
    <property type="molecule type" value="Genomic_DNA"/>
</dbReference>
<gene>
    <name evidence="2" type="ORF">F2Q68_00012087</name>
</gene>
<organism evidence="2 3">
    <name type="scientific">Brassica cretica</name>
    <name type="common">Mustard</name>
    <dbReference type="NCBI Taxonomy" id="69181"/>
    <lineage>
        <taxon>Eukaryota</taxon>
        <taxon>Viridiplantae</taxon>
        <taxon>Streptophyta</taxon>
        <taxon>Embryophyta</taxon>
        <taxon>Tracheophyta</taxon>
        <taxon>Spermatophyta</taxon>
        <taxon>Magnoliopsida</taxon>
        <taxon>eudicotyledons</taxon>
        <taxon>Gunneridae</taxon>
        <taxon>Pentapetalae</taxon>
        <taxon>rosids</taxon>
        <taxon>malvids</taxon>
        <taxon>Brassicales</taxon>
        <taxon>Brassicaceae</taxon>
        <taxon>Brassiceae</taxon>
        <taxon>Brassica</taxon>
    </lineage>
</organism>
<name>A0A8S9KYM8_BRACR</name>
<proteinExistence type="predicted"/>